<name>A0A014NNA2_9GAMM</name>
<keyword evidence="1" id="KW-0472">Membrane</keyword>
<dbReference type="InterPro" id="IPR009663">
    <property type="entry name" value="PAP_PilO"/>
</dbReference>
<dbReference type="STRING" id="69222.BG55_11815"/>
<organism evidence="2 3">
    <name type="scientific">Erwinia mallotivora</name>
    <dbReference type="NCBI Taxonomy" id="69222"/>
    <lineage>
        <taxon>Bacteria</taxon>
        <taxon>Pseudomonadati</taxon>
        <taxon>Pseudomonadota</taxon>
        <taxon>Gammaproteobacteria</taxon>
        <taxon>Enterobacterales</taxon>
        <taxon>Erwiniaceae</taxon>
        <taxon>Erwinia</taxon>
    </lineage>
</organism>
<dbReference type="RefSeq" id="WP_034937580.1">
    <property type="nucleotide sequence ID" value="NZ_JFHN01000049.1"/>
</dbReference>
<reference evidence="2 3" key="1">
    <citation type="submission" date="2014-02" db="EMBL/GenBank/DDBJ databases">
        <title>Draft genome of Erwinia mallotivora strain BT-MARDI, a papaya dieback pathogen.</title>
        <authorList>
            <person name="Redzuan R."/>
            <person name="Abu Bakar N."/>
            <person name="Badrun R."/>
            <person name="Mohd Raih M.F."/>
            <person name="Rozano L."/>
            <person name="Mat Amin N."/>
        </authorList>
    </citation>
    <scope>NUCLEOTIDE SEQUENCE [LARGE SCALE GENOMIC DNA]</scope>
    <source>
        <strain evidence="2 3">BT-MARDI</strain>
    </source>
</reference>
<dbReference type="OrthoDB" id="6459111at2"/>
<dbReference type="Proteomes" id="UP000019918">
    <property type="component" value="Unassembled WGS sequence"/>
</dbReference>
<feature type="transmembrane region" description="Helical" evidence="1">
    <location>
        <begin position="175"/>
        <end position="197"/>
    </location>
</feature>
<keyword evidence="1" id="KW-1133">Transmembrane helix</keyword>
<protein>
    <submittedName>
        <fullName evidence="2">Pilus assembly protein</fullName>
    </submittedName>
</protein>
<dbReference type="EMBL" id="JFHN01000049">
    <property type="protein sequence ID" value="EXU75290.1"/>
    <property type="molecule type" value="Genomic_DNA"/>
</dbReference>
<comment type="caution">
    <text evidence="2">The sequence shown here is derived from an EMBL/GenBank/DDBJ whole genome shotgun (WGS) entry which is preliminary data.</text>
</comment>
<proteinExistence type="predicted"/>
<keyword evidence="3" id="KW-1185">Reference proteome</keyword>
<evidence type="ECO:0000313" key="3">
    <source>
        <dbReference type="Proteomes" id="UP000019918"/>
    </source>
</evidence>
<dbReference type="PATRIC" id="fig|69222.5.peg.2437"/>
<accession>A0A014NNA2</accession>
<dbReference type="AlphaFoldDB" id="A0A014NNA2"/>
<sequence>MTVISKKTAVRTGVLVSHRRREWAAGLRWETPHGVMSRLVRSQTSPDTHAIVAGRHGIAMHGYLTPGRIRRGVFSLAVAFQLAEGGNAWGIYRLDRDRDLWVFLATSGGQLSVMGDVTGTRAQVESAAQNFLRFNDDDATGMRCAAGAVEEKQAMWLTEPLSRTQLKRCRLCKRLTPVGALLPLAGITVLIAAGVYWHDAVQQKAEQAAAMAAFRARQAMVPVKPLPPVHAAHPWVAQPTLSDLLDNCWLARAPLFASVAGWRFTNGECVAAGLRLRYVATPGATVEDFAVRVRQLLGHSAVFNLQEGGKNGDVFIPFSLKPTLKNIDEAVQGADAQLMRFISHLQRHNLSVTFTEVKPPAVAPGQARTAPLQDWREFTFTVNTRLQPELLLRDFDASGLRLSSVSLTMSPQGRFDYTIKGSIYAQN</sequence>
<dbReference type="Pfam" id="PF06864">
    <property type="entry name" value="PAP_PilO"/>
    <property type="match status" value="1"/>
</dbReference>
<gene>
    <name evidence="2" type="ORF">BG55_11815</name>
</gene>
<evidence type="ECO:0000256" key="1">
    <source>
        <dbReference type="SAM" id="Phobius"/>
    </source>
</evidence>
<evidence type="ECO:0000313" key="2">
    <source>
        <dbReference type="EMBL" id="EXU75290.1"/>
    </source>
</evidence>
<keyword evidence="1" id="KW-0812">Transmembrane</keyword>